<keyword evidence="7" id="KW-1185">Reference proteome</keyword>
<comment type="similarity">
    <text evidence="2 4">Belongs to the Nudix hydrolase family.</text>
</comment>
<keyword evidence="3 4" id="KW-0378">Hydrolase</keyword>
<gene>
    <name evidence="6" type="ORF">FHU41_000991</name>
</gene>
<evidence type="ECO:0000313" key="6">
    <source>
        <dbReference type="EMBL" id="NYE94770.1"/>
    </source>
</evidence>
<dbReference type="RefSeq" id="WP_179388490.1">
    <property type="nucleotide sequence ID" value="NZ_JACBYQ010000001.1"/>
</dbReference>
<evidence type="ECO:0000256" key="3">
    <source>
        <dbReference type="ARBA" id="ARBA00022801"/>
    </source>
</evidence>
<dbReference type="AlphaFoldDB" id="A0A7Y9LSI7"/>
<dbReference type="CDD" id="cd04690">
    <property type="entry name" value="NUDIX_Hydrolase"/>
    <property type="match status" value="1"/>
</dbReference>
<comment type="cofactor">
    <cofactor evidence="1">
        <name>Mg(2+)</name>
        <dbReference type="ChEBI" id="CHEBI:18420"/>
    </cofactor>
</comment>
<organism evidence="6 7">
    <name type="scientific">Psychromicrobium silvestre</name>
    <dbReference type="NCBI Taxonomy" id="1645614"/>
    <lineage>
        <taxon>Bacteria</taxon>
        <taxon>Bacillati</taxon>
        <taxon>Actinomycetota</taxon>
        <taxon>Actinomycetes</taxon>
        <taxon>Micrococcales</taxon>
        <taxon>Micrococcaceae</taxon>
        <taxon>Psychromicrobium</taxon>
    </lineage>
</organism>
<dbReference type="SUPFAM" id="SSF55811">
    <property type="entry name" value="Nudix"/>
    <property type="match status" value="1"/>
</dbReference>
<dbReference type="GO" id="GO:0016787">
    <property type="term" value="F:hydrolase activity"/>
    <property type="evidence" value="ECO:0007669"/>
    <property type="project" value="UniProtKB-KW"/>
</dbReference>
<comment type="caution">
    <text evidence="6">The sequence shown here is derived from an EMBL/GenBank/DDBJ whole genome shotgun (WGS) entry which is preliminary data.</text>
</comment>
<evidence type="ECO:0000313" key="7">
    <source>
        <dbReference type="Proteomes" id="UP000521748"/>
    </source>
</evidence>
<dbReference type="EMBL" id="JACBYQ010000001">
    <property type="protein sequence ID" value="NYE94770.1"/>
    <property type="molecule type" value="Genomic_DNA"/>
</dbReference>
<evidence type="ECO:0000256" key="2">
    <source>
        <dbReference type="ARBA" id="ARBA00005582"/>
    </source>
</evidence>
<dbReference type="InterPro" id="IPR020084">
    <property type="entry name" value="NUDIX_hydrolase_CS"/>
</dbReference>
<dbReference type="PANTHER" id="PTHR43046">
    <property type="entry name" value="GDP-MANNOSE MANNOSYL HYDROLASE"/>
    <property type="match status" value="1"/>
</dbReference>
<dbReference type="PROSITE" id="PS00893">
    <property type="entry name" value="NUDIX_BOX"/>
    <property type="match status" value="1"/>
</dbReference>
<dbReference type="Pfam" id="PF00293">
    <property type="entry name" value="NUDIX"/>
    <property type="match status" value="1"/>
</dbReference>
<proteinExistence type="inferred from homology"/>
<dbReference type="InterPro" id="IPR000086">
    <property type="entry name" value="NUDIX_hydrolase_dom"/>
</dbReference>
<accession>A0A7Y9LSI7</accession>
<feature type="domain" description="Nudix hydrolase" evidence="5">
    <location>
        <begin position="3"/>
        <end position="130"/>
    </location>
</feature>
<evidence type="ECO:0000256" key="1">
    <source>
        <dbReference type="ARBA" id="ARBA00001946"/>
    </source>
</evidence>
<evidence type="ECO:0000259" key="5">
    <source>
        <dbReference type="PROSITE" id="PS51462"/>
    </source>
</evidence>
<dbReference type="Proteomes" id="UP000521748">
    <property type="component" value="Unassembled WGS sequence"/>
</dbReference>
<dbReference type="PANTHER" id="PTHR43046:SF2">
    <property type="entry name" value="8-OXO-DGTP DIPHOSPHATASE-RELATED"/>
    <property type="match status" value="1"/>
</dbReference>
<sequence length="138" mass="14790">MTRIVQVSAVAIFNLDGELLTVRKAGTQRFQLPGGKPDSGETPLEAALREVQEEVGLELPASSLSALGHWQGEAANDDADLVSAQVYLAAGIHQALARAEIAELRWLDLAAEETPDLAPLISLFLLPILRAMDLPLAR</sequence>
<dbReference type="PRINTS" id="PR00502">
    <property type="entry name" value="NUDIXFAMILY"/>
</dbReference>
<evidence type="ECO:0000256" key="4">
    <source>
        <dbReference type="RuleBase" id="RU003476"/>
    </source>
</evidence>
<dbReference type="InterPro" id="IPR015797">
    <property type="entry name" value="NUDIX_hydrolase-like_dom_sf"/>
</dbReference>
<reference evidence="6 7" key="1">
    <citation type="submission" date="2020-07" db="EMBL/GenBank/DDBJ databases">
        <title>Sequencing the genomes of 1000 actinobacteria strains.</title>
        <authorList>
            <person name="Klenk H.-P."/>
        </authorList>
    </citation>
    <scope>NUCLEOTIDE SEQUENCE [LARGE SCALE GENOMIC DNA]</scope>
    <source>
        <strain evidence="6 7">DSM 102047</strain>
    </source>
</reference>
<protein>
    <submittedName>
        <fullName evidence="6">8-oxo-dGTP pyrophosphatase MutT (NUDIX family)</fullName>
    </submittedName>
</protein>
<dbReference type="InterPro" id="IPR020476">
    <property type="entry name" value="Nudix_hydrolase"/>
</dbReference>
<name>A0A7Y9LSI7_9MICC</name>
<dbReference type="Gene3D" id="3.90.79.10">
    <property type="entry name" value="Nucleoside Triphosphate Pyrophosphohydrolase"/>
    <property type="match status" value="1"/>
</dbReference>
<dbReference type="PROSITE" id="PS51462">
    <property type="entry name" value="NUDIX"/>
    <property type="match status" value="1"/>
</dbReference>